<evidence type="ECO:0000313" key="12">
    <source>
        <dbReference type="Proteomes" id="UP000245125"/>
    </source>
</evidence>
<feature type="domain" description="CobQ/CobB/MinD/ParA nucleotide binding" evidence="9">
    <location>
        <begin position="8"/>
        <end position="186"/>
    </location>
</feature>
<keyword evidence="5 8" id="KW-0067">ATP-binding</keyword>
<comment type="miscellaneous">
    <text evidence="8">The a and c carboxylates of cobyrinate are activated for nucleophilic attack via formation of a phosphorylated intermediate by ATP. CbiA catalyzes first the amidation of the c-carboxylate, and then that of the a-carboxylate.</text>
</comment>
<feature type="site" description="Increases nucleophilicity of active site Cys" evidence="8">
    <location>
        <position position="440"/>
    </location>
</feature>
<comment type="catalytic activity">
    <reaction evidence="8">
        <text>cob(II)yrinate + 2 L-glutamine + 2 ATP + 2 H2O = cob(II)yrinate a,c diamide + 2 L-glutamate + 2 ADP + 2 phosphate + 2 H(+)</text>
        <dbReference type="Rhea" id="RHEA:26289"/>
        <dbReference type="ChEBI" id="CHEBI:15377"/>
        <dbReference type="ChEBI" id="CHEBI:15378"/>
        <dbReference type="ChEBI" id="CHEBI:29985"/>
        <dbReference type="ChEBI" id="CHEBI:30616"/>
        <dbReference type="ChEBI" id="CHEBI:43474"/>
        <dbReference type="ChEBI" id="CHEBI:58359"/>
        <dbReference type="ChEBI" id="CHEBI:58537"/>
        <dbReference type="ChEBI" id="CHEBI:58894"/>
        <dbReference type="ChEBI" id="CHEBI:456216"/>
        <dbReference type="EC" id="6.3.5.11"/>
    </reaction>
</comment>
<dbReference type="OrthoDB" id="9764035at2"/>
<protein>
    <recommendedName>
        <fullName evidence="8">Cobyrinate a,c-diamide synthase</fullName>
        <ecNumber evidence="8">6.3.5.11</ecNumber>
    </recommendedName>
    <alternativeName>
        <fullName evidence="8">Cobyrinic acid a,c-diamide synthetase</fullName>
    </alternativeName>
</protein>
<dbReference type="GO" id="GO:0042242">
    <property type="term" value="F:cobyrinic acid a,c-diamide synthase activity"/>
    <property type="evidence" value="ECO:0007669"/>
    <property type="project" value="UniProtKB-UniRule"/>
</dbReference>
<dbReference type="HAMAP" id="MF_00027">
    <property type="entry name" value="CobB_CbiA"/>
    <property type="match status" value="1"/>
</dbReference>
<dbReference type="PANTHER" id="PTHR43873">
    <property type="entry name" value="COBYRINATE A,C-DIAMIDE SYNTHASE"/>
    <property type="match status" value="1"/>
</dbReference>
<comment type="function">
    <text evidence="8">Catalyzes the ATP-dependent amidation of the two carboxylate groups at positions a and c of cobyrinate, using either L-glutamine or ammonia as the nitrogen source.</text>
</comment>
<dbReference type="EMBL" id="OUUY01000095">
    <property type="protein sequence ID" value="SPQ01227.1"/>
    <property type="molecule type" value="Genomic_DNA"/>
</dbReference>
<dbReference type="AlphaFoldDB" id="A0A2U3QIJ4"/>
<dbReference type="Gene3D" id="3.40.50.300">
    <property type="entry name" value="P-loop containing nucleotide triphosphate hydrolases"/>
    <property type="match status" value="1"/>
</dbReference>
<dbReference type="InterPro" id="IPR029062">
    <property type="entry name" value="Class_I_gatase-like"/>
</dbReference>
<keyword evidence="6 8" id="KW-0460">Magnesium</keyword>
<evidence type="ECO:0000256" key="3">
    <source>
        <dbReference type="ARBA" id="ARBA00022598"/>
    </source>
</evidence>
<dbReference type="CDD" id="cd05388">
    <property type="entry name" value="CobB_N"/>
    <property type="match status" value="1"/>
</dbReference>
<keyword evidence="12" id="KW-1185">Reference proteome</keyword>
<dbReference type="GO" id="GO:0005524">
    <property type="term" value="F:ATP binding"/>
    <property type="evidence" value="ECO:0007669"/>
    <property type="project" value="UniProtKB-UniRule"/>
</dbReference>
<dbReference type="NCBIfam" id="TIGR00379">
    <property type="entry name" value="cobB"/>
    <property type="match status" value="1"/>
</dbReference>
<evidence type="ECO:0000313" key="11">
    <source>
        <dbReference type="EMBL" id="SPQ01227.1"/>
    </source>
</evidence>
<dbReference type="EC" id="6.3.5.11" evidence="8"/>
<name>A0A2U3QIJ4_9BACT</name>
<comment type="domain">
    <text evidence="8">Comprises of two domains. The C-terminal domain contains the binding site for glutamine and catalyzes the hydrolysis of this substrate to glutamate and ammonia. The N-terminal domain is anticipated to bind ATP and cobyrinate and catalyzes the ultimate synthesis of the diamide product. The ammonia produced via the glutaminase domain is probably translocated to the adjacent domain via a molecular tunnel, where it reacts with an activated intermediate.</text>
</comment>
<evidence type="ECO:0000256" key="5">
    <source>
        <dbReference type="ARBA" id="ARBA00022840"/>
    </source>
</evidence>
<comment type="pathway">
    <text evidence="8">Cofactor biosynthesis; adenosylcobalamin biosynthesis; cob(II)yrinate a,c-diamide from sirohydrochlorin (anaerobic route): step 10/10.</text>
</comment>
<dbReference type="SUPFAM" id="SSF52540">
    <property type="entry name" value="P-loop containing nucleoside triphosphate hydrolases"/>
    <property type="match status" value="1"/>
</dbReference>
<dbReference type="InterPro" id="IPR002586">
    <property type="entry name" value="CobQ/CobB/MinD/ParA_Nub-bd_dom"/>
</dbReference>
<dbReference type="UniPathway" id="UPA00148">
    <property type="reaction ID" value="UER00231"/>
</dbReference>
<proteinExistence type="inferred from homology"/>
<keyword evidence="2 8" id="KW-0169">Cobalamin biosynthesis</keyword>
<keyword evidence="3 8" id="KW-0436">Ligase</keyword>
<dbReference type="Pfam" id="PF07685">
    <property type="entry name" value="GATase_3"/>
    <property type="match status" value="1"/>
</dbReference>
<evidence type="ECO:0000256" key="8">
    <source>
        <dbReference type="HAMAP-Rule" id="MF_00027"/>
    </source>
</evidence>
<dbReference type="PROSITE" id="PS51274">
    <property type="entry name" value="GATASE_COBBQ"/>
    <property type="match status" value="1"/>
</dbReference>
<comment type="cofactor">
    <cofactor evidence="1 8">
        <name>Mg(2+)</name>
        <dbReference type="ChEBI" id="CHEBI:18420"/>
    </cofactor>
</comment>
<keyword evidence="4 8" id="KW-0547">Nucleotide-binding</keyword>
<dbReference type="InterPro" id="IPR011698">
    <property type="entry name" value="GATase_3"/>
</dbReference>
<dbReference type="PANTHER" id="PTHR43873:SF1">
    <property type="entry name" value="COBYRINATE A,C-DIAMIDE SYNTHASE"/>
    <property type="match status" value="1"/>
</dbReference>
<evidence type="ECO:0000256" key="1">
    <source>
        <dbReference type="ARBA" id="ARBA00001946"/>
    </source>
</evidence>
<organism evidence="11 12">
    <name type="scientific">Candidatus Sulfobium mesophilum</name>
    <dbReference type="NCBI Taxonomy" id="2016548"/>
    <lineage>
        <taxon>Bacteria</taxon>
        <taxon>Pseudomonadati</taxon>
        <taxon>Nitrospirota</taxon>
        <taxon>Nitrospiria</taxon>
        <taxon>Nitrospirales</taxon>
        <taxon>Nitrospiraceae</taxon>
        <taxon>Candidatus Sulfobium</taxon>
    </lineage>
</organism>
<dbReference type="InterPro" id="IPR004484">
    <property type="entry name" value="CbiA/CobB_synth"/>
</dbReference>
<comment type="similarity">
    <text evidence="8">Belongs to the CobB/CbiA family.</text>
</comment>
<dbReference type="Gene3D" id="3.40.50.880">
    <property type="match status" value="1"/>
</dbReference>
<dbReference type="SUPFAM" id="SSF52317">
    <property type="entry name" value="Class I glutamine amidotransferase-like"/>
    <property type="match status" value="1"/>
</dbReference>
<evidence type="ECO:0000259" key="10">
    <source>
        <dbReference type="Pfam" id="PF07685"/>
    </source>
</evidence>
<evidence type="ECO:0000256" key="2">
    <source>
        <dbReference type="ARBA" id="ARBA00022573"/>
    </source>
</evidence>
<accession>A0A2U3QIJ4</accession>
<gene>
    <name evidence="11" type="primary">dsrN</name>
    <name evidence="8" type="synonym">cbiA</name>
    <name evidence="11" type="ORF">NBG4_480008</name>
</gene>
<evidence type="ECO:0000256" key="7">
    <source>
        <dbReference type="ARBA" id="ARBA00022962"/>
    </source>
</evidence>
<feature type="domain" description="CobB/CobQ-like glutamine amidotransferase" evidence="10">
    <location>
        <begin position="254"/>
        <end position="443"/>
    </location>
</feature>
<sequence length="471" mass="51718">MKKSFPRLVIAGLKGGSGKTTLSLGLIAAWREDGFAIAPFKKGPDYIDAGWLSRAAGRPCYNLDPFLTGNNRIRSSFTEHFADADIAVIEGNRGLYDGMDSSGTFSTAELSKTLQSPVVLIIDCTKATRTVGAMLLGMLKFDRRVSIKGAVLNQVAGARHEKIIREVIGNCCDVPVLGAIPKLPGTHLSERHMGLTPFQEHPEVDRAISLTADVIRKYVDIEGLSEIAMSASGSNLRAGRPIALPDASPAGPVIGIIRDSAFQFYYPENFEELLKRGARLLEVSALTEKRLPDVDALYIGGGFPETNSIALAQNVSFRRSLRKAIEFGLPVYAECGGLMYLGRSLVLDRQRYPMVGIFPISFSLEKKPQAHGYTMVRVNRRNPFYTKGTSLKGHEFHYSKVIDYAPKEGMHFAFHMTRGQGIMDGMDGVSYKNALAAYTHVHAYGTPEWADGLVKNAEAFQRRKRRLGVKA</sequence>
<reference evidence="12" key="1">
    <citation type="submission" date="2018-03" db="EMBL/GenBank/DDBJ databases">
        <authorList>
            <person name="Zecchin S."/>
        </authorList>
    </citation>
    <scope>NUCLEOTIDE SEQUENCE [LARGE SCALE GENOMIC DNA]</scope>
</reference>
<dbReference type="Proteomes" id="UP000245125">
    <property type="component" value="Unassembled WGS sequence"/>
</dbReference>
<evidence type="ECO:0000259" key="9">
    <source>
        <dbReference type="Pfam" id="PF01656"/>
    </source>
</evidence>
<keyword evidence="7 8" id="KW-0315">Glutamine amidotransferase</keyword>
<dbReference type="CDD" id="cd03130">
    <property type="entry name" value="GATase1_CobB"/>
    <property type="match status" value="1"/>
</dbReference>
<dbReference type="InterPro" id="IPR027417">
    <property type="entry name" value="P-loop_NTPase"/>
</dbReference>
<feature type="active site" description="Nucleophile" evidence="8">
    <location>
        <position position="335"/>
    </location>
</feature>
<evidence type="ECO:0000256" key="6">
    <source>
        <dbReference type="ARBA" id="ARBA00022842"/>
    </source>
</evidence>
<dbReference type="GO" id="GO:0009236">
    <property type="term" value="P:cobalamin biosynthetic process"/>
    <property type="evidence" value="ECO:0007669"/>
    <property type="project" value="UniProtKB-UniRule"/>
</dbReference>
<evidence type="ECO:0000256" key="4">
    <source>
        <dbReference type="ARBA" id="ARBA00022741"/>
    </source>
</evidence>
<dbReference type="Pfam" id="PF01656">
    <property type="entry name" value="CbiA"/>
    <property type="match status" value="1"/>
</dbReference>
<dbReference type="NCBIfam" id="NF002204">
    <property type="entry name" value="PRK01077.1"/>
    <property type="match status" value="1"/>
</dbReference>